<dbReference type="InterPro" id="IPR011990">
    <property type="entry name" value="TPR-like_helical_dom_sf"/>
</dbReference>
<dbReference type="Gene3D" id="1.25.40.10">
    <property type="entry name" value="Tetratricopeptide repeat domain"/>
    <property type="match status" value="1"/>
</dbReference>
<dbReference type="PROSITE" id="PS51257">
    <property type="entry name" value="PROKAR_LIPOPROTEIN"/>
    <property type="match status" value="1"/>
</dbReference>
<dbReference type="SUPFAM" id="SSF81901">
    <property type="entry name" value="HCP-like"/>
    <property type="match status" value="1"/>
</dbReference>
<keyword evidence="2" id="KW-1185">Reference proteome</keyword>
<name>A0A7G9LBL4_9FLAO</name>
<dbReference type="InterPro" id="IPR021314">
    <property type="entry name" value="DUF2911"/>
</dbReference>
<accession>A0A7G9LBL4</accession>
<protein>
    <submittedName>
        <fullName evidence="1">DUF2911 domain-containing protein</fullName>
    </submittedName>
</protein>
<gene>
    <name evidence="1" type="ORF">H9W90_02545</name>
</gene>
<dbReference type="KEGG" id="ppec:H9W90_02545"/>
<dbReference type="AlphaFoldDB" id="A0A7G9LBL4"/>
<dbReference type="Proteomes" id="UP000515808">
    <property type="component" value="Chromosome"/>
</dbReference>
<dbReference type="RefSeq" id="WP_187482904.1">
    <property type="nucleotide sequence ID" value="NZ_CP060695.1"/>
</dbReference>
<sequence>MKKISIKFLSTLTVFTLVFFTSCQNKETNEETVKEVKEEIKKAPAARIASPAPSPFSTLEQKVGLTDVTIEYSRPNMRGRTIFGDLVPYGKTWRTGANANTKVTFSTDVTVNGTNVEKGSYALYTVPNQKSWDIMLYSDANNSGLPKEWDDAKVVAKVSAEVVKMPMNIETFTITLDDLTNNSGVIGLLWEDVYVGLPITVDTDKAVMASIDEVMKGSPNANAYYTAAVYFKTENKDIDKALIWVDKAIEMTKEDPKFWMLRQQSLIHAKAGKTETAIAAAKKSLELAKKAGNDDYVKMNADSLKEWGAK</sequence>
<reference evidence="1 2" key="1">
    <citation type="submission" date="2020-08" db="EMBL/GenBank/DDBJ databases">
        <title>Polaribacter sp. L12M9 isolated from gut of the Korean scallop.</title>
        <authorList>
            <person name="Jeong Y.S."/>
        </authorList>
    </citation>
    <scope>NUCLEOTIDE SEQUENCE [LARGE SCALE GENOMIC DNA]</scope>
    <source>
        <strain evidence="1 2">L12M9</strain>
    </source>
</reference>
<organism evidence="1 2">
    <name type="scientific">Polaribacter pectinis</name>
    <dbReference type="NCBI Taxonomy" id="2738844"/>
    <lineage>
        <taxon>Bacteria</taxon>
        <taxon>Pseudomonadati</taxon>
        <taxon>Bacteroidota</taxon>
        <taxon>Flavobacteriia</taxon>
        <taxon>Flavobacteriales</taxon>
        <taxon>Flavobacteriaceae</taxon>
    </lineage>
</organism>
<evidence type="ECO:0000313" key="1">
    <source>
        <dbReference type="EMBL" id="QNM86013.1"/>
    </source>
</evidence>
<evidence type="ECO:0000313" key="2">
    <source>
        <dbReference type="Proteomes" id="UP000515808"/>
    </source>
</evidence>
<proteinExistence type="predicted"/>
<dbReference type="EMBL" id="CP060695">
    <property type="protein sequence ID" value="QNM86013.1"/>
    <property type="molecule type" value="Genomic_DNA"/>
</dbReference>
<dbReference type="Pfam" id="PF11138">
    <property type="entry name" value="DUF2911"/>
    <property type="match status" value="1"/>
</dbReference>